<keyword evidence="4" id="KW-1185">Reference proteome</keyword>
<feature type="compositionally biased region" description="Basic residues" evidence="1">
    <location>
        <begin position="121"/>
        <end position="131"/>
    </location>
</feature>
<feature type="compositionally biased region" description="Low complexity" evidence="1">
    <location>
        <begin position="324"/>
        <end position="340"/>
    </location>
</feature>
<dbReference type="SMART" id="SM00443">
    <property type="entry name" value="G_patch"/>
    <property type="match status" value="1"/>
</dbReference>
<sequence>MSAPPPPARGGLSLYANLLETSNSTPTSEQSTQFQPEGSAQDAPARRPIDPALRFQPIRRPQVKQPNKPKPSFPKAPPATSAGAVVPAPQQRSTLADWTATEDDEFAFNGGGGGGGGAGGKRQRGGRRKKKKVDDGPVETNWDELYDPSRPTNVEEYLHSEERIREIREWKAVLYAHRRQRRRGTSRGTSDDESRGSEEEDVGRAMPNQFAPPASLSFAPPPEPSSSTHPIPADTDTTGDSAYARRLALSNTTAAVMPPPSPPQATPAPLPPADHQPPPPPPPQQPVPSTATISRAPVRYEPAPAGDEEDAMDIDNPSSPSPPTTTTAPAPSSPPRTSRPGQAGFAQRLMSKYGWTKGSGLGADEGGITSALRVQVEKRRKRPDAEGGGFAEPGGRGKIVGGGGAAAKKRKQSGDDEGLGTMSEVIVLRNMLEGMPDLEAEIEAGIGQEIGEECGEKYGRVERLFIDVGGRQVFIKFVEKVSALRAVNALQNRIFNGNAITARFFDTDKFEQGIYT</sequence>
<dbReference type="GO" id="GO:0071011">
    <property type="term" value="C:precatalytic spliceosome"/>
    <property type="evidence" value="ECO:0007669"/>
    <property type="project" value="TreeGrafter"/>
</dbReference>
<feature type="compositionally biased region" description="Gly residues" evidence="1">
    <location>
        <begin position="109"/>
        <end position="120"/>
    </location>
</feature>
<organism evidence="3 4">
    <name type="scientific">Podospora appendiculata</name>
    <dbReference type="NCBI Taxonomy" id="314037"/>
    <lineage>
        <taxon>Eukaryota</taxon>
        <taxon>Fungi</taxon>
        <taxon>Dikarya</taxon>
        <taxon>Ascomycota</taxon>
        <taxon>Pezizomycotina</taxon>
        <taxon>Sordariomycetes</taxon>
        <taxon>Sordariomycetidae</taxon>
        <taxon>Sordariales</taxon>
        <taxon>Podosporaceae</taxon>
        <taxon>Podospora</taxon>
    </lineage>
</organism>
<dbReference type="PANTHER" id="PTHR13288">
    <property type="entry name" value="SPLICING FACTOR 45 SPF45"/>
    <property type="match status" value="1"/>
</dbReference>
<protein>
    <recommendedName>
        <fullName evidence="2">G-patch domain-containing protein</fullName>
    </recommendedName>
</protein>
<dbReference type="EMBL" id="JAULSO010000007">
    <property type="protein sequence ID" value="KAK3681454.1"/>
    <property type="molecule type" value="Genomic_DNA"/>
</dbReference>
<gene>
    <name evidence="3" type="ORF">B0T22DRAFT_308561</name>
</gene>
<feature type="compositionally biased region" description="Basic residues" evidence="1">
    <location>
        <begin position="176"/>
        <end position="185"/>
    </location>
</feature>
<feature type="compositionally biased region" description="Pro residues" evidence="1">
    <location>
        <begin position="68"/>
        <end position="77"/>
    </location>
</feature>
<dbReference type="PRINTS" id="PR01217">
    <property type="entry name" value="PRICHEXTENSN"/>
</dbReference>
<reference evidence="3" key="1">
    <citation type="journal article" date="2023" name="Mol. Phylogenet. Evol.">
        <title>Genome-scale phylogeny and comparative genomics of the fungal order Sordariales.</title>
        <authorList>
            <person name="Hensen N."/>
            <person name="Bonometti L."/>
            <person name="Westerberg I."/>
            <person name="Brannstrom I.O."/>
            <person name="Guillou S."/>
            <person name="Cros-Aarteil S."/>
            <person name="Calhoun S."/>
            <person name="Haridas S."/>
            <person name="Kuo A."/>
            <person name="Mondo S."/>
            <person name="Pangilinan J."/>
            <person name="Riley R."/>
            <person name="LaButti K."/>
            <person name="Andreopoulos B."/>
            <person name="Lipzen A."/>
            <person name="Chen C."/>
            <person name="Yan M."/>
            <person name="Daum C."/>
            <person name="Ng V."/>
            <person name="Clum A."/>
            <person name="Steindorff A."/>
            <person name="Ohm R.A."/>
            <person name="Martin F."/>
            <person name="Silar P."/>
            <person name="Natvig D.O."/>
            <person name="Lalanne C."/>
            <person name="Gautier V."/>
            <person name="Ament-Velasquez S.L."/>
            <person name="Kruys A."/>
            <person name="Hutchinson M.I."/>
            <person name="Powell A.J."/>
            <person name="Barry K."/>
            <person name="Miller A.N."/>
            <person name="Grigoriev I.V."/>
            <person name="Debuchy R."/>
            <person name="Gladieux P."/>
            <person name="Hiltunen Thoren M."/>
            <person name="Johannesson H."/>
        </authorList>
    </citation>
    <scope>NUCLEOTIDE SEQUENCE</scope>
    <source>
        <strain evidence="3">CBS 314.62</strain>
    </source>
</reference>
<feature type="region of interest" description="Disordered" evidence="1">
    <location>
        <begin position="1"/>
        <end position="162"/>
    </location>
</feature>
<dbReference type="InterPro" id="IPR040052">
    <property type="entry name" value="RBM17"/>
</dbReference>
<dbReference type="GO" id="GO:0003676">
    <property type="term" value="F:nucleic acid binding"/>
    <property type="evidence" value="ECO:0007669"/>
    <property type="project" value="InterPro"/>
</dbReference>
<comment type="caution">
    <text evidence="3">The sequence shown here is derived from an EMBL/GenBank/DDBJ whole genome shotgun (WGS) entry which is preliminary data.</text>
</comment>
<dbReference type="SUPFAM" id="SSF54928">
    <property type="entry name" value="RNA-binding domain, RBD"/>
    <property type="match status" value="1"/>
</dbReference>
<dbReference type="AlphaFoldDB" id="A0AAE0WZR4"/>
<dbReference type="Gene3D" id="3.30.70.330">
    <property type="match status" value="1"/>
</dbReference>
<feature type="domain" description="G-patch" evidence="2">
    <location>
        <begin position="342"/>
        <end position="393"/>
    </location>
</feature>
<dbReference type="Proteomes" id="UP001270362">
    <property type="component" value="Unassembled WGS sequence"/>
</dbReference>
<accession>A0AAE0WZR4</accession>
<dbReference type="InterPro" id="IPR012677">
    <property type="entry name" value="Nucleotide-bd_a/b_plait_sf"/>
</dbReference>
<name>A0AAE0WZR4_9PEZI</name>
<feature type="compositionally biased region" description="Gly residues" evidence="1">
    <location>
        <begin position="386"/>
        <end position="405"/>
    </location>
</feature>
<feature type="compositionally biased region" description="Polar residues" evidence="1">
    <location>
        <begin position="19"/>
        <end position="38"/>
    </location>
</feature>
<evidence type="ECO:0000256" key="1">
    <source>
        <dbReference type="SAM" id="MobiDB-lite"/>
    </source>
</evidence>
<evidence type="ECO:0000313" key="3">
    <source>
        <dbReference type="EMBL" id="KAK3681454.1"/>
    </source>
</evidence>
<dbReference type="InterPro" id="IPR035979">
    <property type="entry name" value="RBD_domain_sf"/>
</dbReference>
<reference evidence="3" key="2">
    <citation type="submission" date="2023-06" db="EMBL/GenBank/DDBJ databases">
        <authorList>
            <consortium name="Lawrence Berkeley National Laboratory"/>
            <person name="Haridas S."/>
            <person name="Hensen N."/>
            <person name="Bonometti L."/>
            <person name="Westerberg I."/>
            <person name="Brannstrom I.O."/>
            <person name="Guillou S."/>
            <person name="Cros-Aarteil S."/>
            <person name="Calhoun S."/>
            <person name="Kuo A."/>
            <person name="Mondo S."/>
            <person name="Pangilinan J."/>
            <person name="Riley R."/>
            <person name="Labutti K."/>
            <person name="Andreopoulos B."/>
            <person name="Lipzen A."/>
            <person name="Chen C."/>
            <person name="Yanf M."/>
            <person name="Daum C."/>
            <person name="Ng V."/>
            <person name="Clum A."/>
            <person name="Steindorff A."/>
            <person name="Ohm R."/>
            <person name="Martin F."/>
            <person name="Silar P."/>
            <person name="Natvig D."/>
            <person name="Lalanne C."/>
            <person name="Gautier V."/>
            <person name="Ament-Velasquez S.L."/>
            <person name="Kruys A."/>
            <person name="Hutchinson M.I."/>
            <person name="Powell A.J."/>
            <person name="Barry K."/>
            <person name="Miller A.N."/>
            <person name="Grigoriev I.V."/>
            <person name="Debuchy R."/>
            <person name="Gladieux P."/>
            <person name="Thoren M.H."/>
            <person name="Johannesson H."/>
        </authorList>
    </citation>
    <scope>NUCLEOTIDE SEQUENCE</scope>
    <source>
        <strain evidence="3">CBS 314.62</strain>
    </source>
</reference>
<dbReference type="GO" id="GO:0045292">
    <property type="term" value="P:mRNA cis splicing, via spliceosome"/>
    <property type="evidence" value="ECO:0007669"/>
    <property type="project" value="InterPro"/>
</dbReference>
<feature type="region of interest" description="Disordered" evidence="1">
    <location>
        <begin position="175"/>
        <end position="345"/>
    </location>
</feature>
<dbReference type="PANTHER" id="PTHR13288:SF8">
    <property type="entry name" value="SPLICING FACTOR 45"/>
    <property type="match status" value="1"/>
</dbReference>
<evidence type="ECO:0000259" key="2">
    <source>
        <dbReference type="PROSITE" id="PS50174"/>
    </source>
</evidence>
<dbReference type="PROSITE" id="PS50174">
    <property type="entry name" value="G_PATCH"/>
    <property type="match status" value="1"/>
</dbReference>
<dbReference type="Pfam" id="PF01585">
    <property type="entry name" value="G-patch"/>
    <property type="match status" value="1"/>
</dbReference>
<dbReference type="InterPro" id="IPR000467">
    <property type="entry name" value="G_patch_dom"/>
</dbReference>
<evidence type="ECO:0000313" key="4">
    <source>
        <dbReference type="Proteomes" id="UP001270362"/>
    </source>
</evidence>
<feature type="region of interest" description="Disordered" evidence="1">
    <location>
        <begin position="377"/>
        <end position="418"/>
    </location>
</feature>
<proteinExistence type="predicted"/>
<feature type="compositionally biased region" description="Pro residues" evidence="1">
    <location>
        <begin position="257"/>
        <end position="286"/>
    </location>
</feature>